<dbReference type="SUPFAM" id="SSF109604">
    <property type="entry name" value="HD-domain/PDEase-like"/>
    <property type="match status" value="1"/>
</dbReference>
<dbReference type="Gene3D" id="1.10.3210.10">
    <property type="entry name" value="Hypothetical protein af1432"/>
    <property type="match status" value="1"/>
</dbReference>
<dbReference type="AlphaFoldDB" id="A0A0A9X105"/>
<proteinExistence type="inferred from homology"/>
<evidence type="ECO:0000256" key="1">
    <source>
        <dbReference type="ARBA" id="ARBA00005776"/>
    </source>
</evidence>
<evidence type="ECO:0000313" key="4">
    <source>
        <dbReference type="EMBL" id="JAQ13768.1"/>
    </source>
</evidence>
<gene>
    <name evidence="4" type="primary">ZK177.8</name>
    <name evidence="3" type="ORF">CM83_1637</name>
    <name evidence="4" type="ORF">g.94024</name>
</gene>
<dbReference type="InterPro" id="IPR050135">
    <property type="entry name" value="dGTPase-like"/>
</dbReference>
<dbReference type="InterPro" id="IPR006674">
    <property type="entry name" value="HD_domain"/>
</dbReference>
<dbReference type="GO" id="GO:0008832">
    <property type="term" value="F:dGTPase activity"/>
    <property type="evidence" value="ECO:0007669"/>
    <property type="project" value="TreeGrafter"/>
</dbReference>
<feature type="domain" description="HD" evidence="2">
    <location>
        <begin position="4"/>
        <end position="68"/>
    </location>
</feature>
<dbReference type="GO" id="GO:0006203">
    <property type="term" value="P:dGTP catabolic process"/>
    <property type="evidence" value="ECO:0007669"/>
    <property type="project" value="TreeGrafter"/>
</dbReference>
<evidence type="ECO:0000259" key="2">
    <source>
        <dbReference type="Pfam" id="PF01966"/>
    </source>
</evidence>
<protein>
    <submittedName>
        <fullName evidence="4">Uncharacterized protein ZK177.8</fullName>
    </submittedName>
</protein>
<dbReference type="Pfam" id="PF01966">
    <property type="entry name" value="HD"/>
    <property type="match status" value="1"/>
</dbReference>
<reference evidence="4" key="3">
    <citation type="journal article" date="2016" name="Gigascience">
        <title>De novo construction of an expanded transcriptome assembly for the western tarnished plant bug, Lygus hesperus.</title>
        <authorList>
            <person name="Tassone E.E."/>
            <person name="Geib S.M."/>
            <person name="Hall B."/>
            <person name="Fabrick J.A."/>
            <person name="Brent C.S."/>
            <person name="Hull J.J."/>
        </authorList>
    </citation>
    <scope>NUCLEOTIDE SEQUENCE</scope>
</reference>
<dbReference type="EMBL" id="GBHO01032819">
    <property type="protein sequence ID" value="JAG10785.1"/>
    <property type="molecule type" value="Transcribed_RNA"/>
</dbReference>
<dbReference type="GO" id="GO:0005634">
    <property type="term" value="C:nucleus"/>
    <property type="evidence" value="ECO:0007669"/>
    <property type="project" value="TreeGrafter"/>
</dbReference>
<dbReference type="CDD" id="cd00077">
    <property type="entry name" value="HDc"/>
    <property type="match status" value="1"/>
</dbReference>
<dbReference type="EMBL" id="GDHC01004861">
    <property type="protein sequence ID" value="JAQ13768.1"/>
    <property type="molecule type" value="Transcribed_RNA"/>
</dbReference>
<reference evidence="3" key="1">
    <citation type="journal article" date="2014" name="PLoS ONE">
        <title>Transcriptome-Based Identification of ABC Transporters in the Western Tarnished Plant Bug Lygus hesperus.</title>
        <authorList>
            <person name="Hull J.J."/>
            <person name="Chaney K."/>
            <person name="Geib S.M."/>
            <person name="Fabrick J.A."/>
            <person name="Brent C.S."/>
            <person name="Walsh D."/>
            <person name="Lavine L.C."/>
        </authorList>
    </citation>
    <scope>NUCLEOTIDE SEQUENCE</scope>
</reference>
<organism evidence="3">
    <name type="scientific">Lygus hesperus</name>
    <name type="common">Western plant bug</name>
    <dbReference type="NCBI Taxonomy" id="30085"/>
    <lineage>
        <taxon>Eukaryota</taxon>
        <taxon>Metazoa</taxon>
        <taxon>Ecdysozoa</taxon>
        <taxon>Arthropoda</taxon>
        <taxon>Hexapoda</taxon>
        <taxon>Insecta</taxon>
        <taxon>Pterygota</taxon>
        <taxon>Neoptera</taxon>
        <taxon>Paraneoptera</taxon>
        <taxon>Hemiptera</taxon>
        <taxon>Heteroptera</taxon>
        <taxon>Panheteroptera</taxon>
        <taxon>Cimicomorpha</taxon>
        <taxon>Miridae</taxon>
        <taxon>Mirini</taxon>
        <taxon>Lygus</taxon>
    </lineage>
</organism>
<comment type="similarity">
    <text evidence="1">Belongs to the SAMHD1 family.</text>
</comment>
<dbReference type="PANTHER" id="PTHR11373:SF4">
    <property type="entry name" value="DEOXYNUCLEOSIDE TRIPHOSPHATE TRIPHOSPHOHYDROLASE SAMHD1"/>
    <property type="match status" value="1"/>
</dbReference>
<dbReference type="InterPro" id="IPR003607">
    <property type="entry name" value="HD/PDEase_dom"/>
</dbReference>
<sequence>MGMLAGLLHDIGHGPFSHLFEDVIAKRCGLTFNHEAISASIARKVLHELSLSTDEIENVLQLMHGTSMCCYGEIISNQRNGIDVDKMDYFIRDSMCCFGKPTVDVRVHRLFNSARLVQVEDSNKEEVM</sequence>
<name>A0A0A9X105_LYGHE</name>
<evidence type="ECO:0000313" key="3">
    <source>
        <dbReference type="EMBL" id="JAG10785.1"/>
    </source>
</evidence>
<accession>A0A0A9X105</accession>
<reference evidence="3" key="2">
    <citation type="submission" date="2014-07" db="EMBL/GenBank/DDBJ databases">
        <authorList>
            <person name="Hull J."/>
        </authorList>
    </citation>
    <scope>NUCLEOTIDE SEQUENCE</scope>
</reference>
<dbReference type="PANTHER" id="PTHR11373">
    <property type="entry name" value="DEOXYNUCLEOSIDE TRIPHOSPHATE TRIPHOSPHOHYDROLASE"/>
    <property type="match status" value="1"/>
</dbReference>